<name>A0A3P3QUL5_9FIRM</name>
<dbReference type="InterPro" id="IPR010982">
    <property type="entry name" value="Lambda_DNA-bd_dom_sf"/>
</dbReference>
<protein>
    <submittedName>
        <fullName evidence="2">XRE family transcriptional regulator</fullName>
    </submittedName>
</protein>
<accession>A0A3P3QUL5</accession>
<dbReference type="Gene3D" id="1.10.260.40">
    <property type="entry name" value="lambda repressor-like DNA-binding domains"/>
    <property type="match status" value="1"/>
</dbReference>
<gene>
    <name evidence="2" type="ORF">EHV10_13805</name>
</gene>
<dbReference type="RefSeq" id="WP_128675147.1">
    <property type="nucleotide sequence ID" value="NZ_RRCO01000008.1"/>
</dbReference>
<evidence type="ECO:0000313" key="2">
    <source>
        <dbReference type="EMBL" id="RRJ24219.1"/>
    </source>
</evidence>
<feature type="domain" description="HTH cro/C1-type" evidence="1">
    <location>
        <begin position="11"/>
        <end position="64"/>
    </location>
</feature>
<dbReference type="EMBL" id="RRCO01000008">
    <property type="protein sequence ID" value="RRJ24219.1"/>
    <property type="molecule type" value="Genomic_DNA"/>
</dbReference>
<organism evidence="2 3">
    <name type="scientific">Lachnoanaerobaculum gingivalis</name>
    <dbReference type="NCBI Taxonomy" id="2490855"/>
    <lineage>
        <taxon>Bacteria</taxon>
        <taxon>Bacillati</taxon>
        <taxon>Bacillota</taxon>
        <taxon>Clostridia</taxon>
        <taxon>Lachnospirales</taxon>
        <taxon>Lachnospiraceae</taxon>
        <taxon>Lachnoanaerobaculum</taxon>
    </lineage>
</organism>
<dbReference type="AlphaFoldDB" id="A0A3P3QUL5"/>
<evidence type="ECO:0000313" key="3">
    <source>
        <dbReference type="Proteomes" id="UP000272490"/>
    </source>
</evidence>
<keyword evidence="3" id="KW-1185">Reference proteome</keyword>
<dbReference type="OrthoDB" id="9821966at2"/>
<dbReference type="CDD" id="cd00093">
    <property type="entry name" value="HTH_XRE"/>
    <property type="match status" value="1"/>
</dbReference>
<dbReference type="InterPro" id="IPR001387">
    <property type="entry name" value="Cro/C1-type_HTH"/>
</dbReference>
<dbReference type="PROSITE" id="PS50943">
    <property type="entry name" value="HTH_CROC1"/>
    <property type="match status" value="1"/>
</dbReference>
<sequence length="198" mass="23062">MKDTNNIGGMIKRFIKNRNRTAKQIAGELGINNTTFSAQLNNDTVSAETLFRLSVLLDIDLNWMKYALGYHGPVGLLEREQIPRMQEDFRENERKFVLKRIDDLIDENPNSTADVRRELLKEFHDNMFYLLDVLVPEEFELFLVVERGKAKYYVDTKEALPKRISYFASMRNKPIACLKDGNNALNIVIEERKDELCI</sequence>
<proteinExistence type="predicted"/>
<dbReference type="Proteomes" id="UP000272490">
    <property type="component" value="Unassembled WGS sequence"/>
</dbReference>
<reference evidence="2 3" key="1">
    <citation type="submission" date="2018-11" db="EMBL/GenBank/DDBJ databases">
        <title>Genome sequencing of Lachnoanaerobaculum sp. KCOM 2030 (= ChDC B114).</title>
        <authorList>
            <person name="Kook J.-K."/>
            <person name="Park S.-N."/>
            <person name="Lim Y.K."/>
        </authorList>
    </citation>
    <scope>NUCLEOTIDE SEQUENCE [LARGE SCALE GENOMIC DNA]</scope>
    <source>
        <strain evidence="2 3">KCOM 2030</strain>
    </source>
</reference>
<evidence type="ECO:0000259" key="1">
    <source>
        <dbReference type="PROSITE" id="PS50943"/>
    </source>
</evidence>
<dbReference type="SUPFAM" id="SSF47413">
    <property type="entry name" value="lambda repressor-like DNA-binding domains"/>
    <property type="match status" value="1"/>
</dbReference>
<comment type="caution">
    <text evidence="2">The sequence shown here is derived from an EMBL/GenBank/DDBJ whole genome shotgun (WGS) entry which is preliminary data.</text>
</comment>
<dbReference type="GO" id="GO:0003677">
    <property type="term" value="F:DNA binding"/>
    <property type="evidence" value="ECO:0007669"/>
    <property type="project" value="InterPro"/>
</dbReference>